<sequence length="228" mass="25498">MSRRTRYEALQSEDVEDLPNTPSPDTAPTPAVMAPQEAEENEAVAPAPAGPPKQDTTNVAMPPSYDIATKLPTYEEAEILKIEQDQIDQQQVEPDNFTYMGMKLGTDGIFLCTFIISFLFNWMGLLATLCLSETVAGRLGAIAGFGLSIVKWAAILKGEPITQPHPPLLPLQHNAVGHEMAQADSWIWWLLIVLGFMIFIRGCLHYIGLKYQWYQMREGGRQRAYLIF</sequence>
<dbReference type="PANTHER" id="PTHR13396">
    <property type="entry name" value="NEDD4 FAMILY INTERACTING PROTEIN 1/2"/>
    <property type="match status" value="1"/>
</dbReference>
<keyword evidence="2 6" id="KW-0812">Transmembrane</keyword>
<evidence type="ECO:0000313" key="8">
    <source>
        <dbReference type="Proteomes" id="UP001209878"/>
    </source>
</evidence>
<feature type="region of interest" description="Disordered" evidence="5">
    <location>
        <begin position="1"/>
        <end position="59"/>
    </location>
</feature>
<evidence type="ECO:0000256" key="1">
    <source>
        <dbReference type="ARBA" id="ARBA00004141"/>
    </source>
</evidence>
<evidence type="ECO:0000313" key="7">
    <source>
        <dbReference type="EMBL" id="KAK2192945.1"/>
    </source>
</evidence>
<dbReference type="GO" id="GO:0030001">
    <property type="term" value="P:metal ion transport"/>
    <property type="evidence" value="ECO:0007669"/>
    <property type="project" value="InterPro"/>
</dbReference>
<dbReference type="GO" id="GO:0005783">
    <property type="term" value="C:endoplasmic reticulum"/>
    <property type="evidence" value="ECO:0007669"/>
    <property type="project" value="TreeGrafter"/>
</dbReference>
<evidence type="ECO:0000256" key="5">
    <source>
        <dbReference type="SAM" id="MobiDB-lite"/>
    </source>
</evidence>
<reference evidence="7" key="1">
    <citation type="journal article" date="2023" name="Mol. Biol. Evol.">
        <title>Third-Generation Sequencing Reveals the Adaptive Role of the Epigenome in Three Deep-Sea Polychaetes.</title>
        <authorList>
            <person name="Perez M."/>
            <person name="Aroh O."/>
            <person name="Sun Y."/>
            <person name="Lan Y."/>
            <person name="Juniper S.K."/>
            <person name="Young C.R."/>
            <person name="Angers B."/>
            <person name="Qian P.Y."/>
        </authorList>
    </citation>
    <scope>NUCLEOTIDE SEQUENCE</scope>
    <source>
        <strain evidence="7">R07B-5</strain>
    </source>
</reference>
<evidence type="ECO:0008006" key="9">
    <source>
        <dbReference type="Google" id="ProtNLM"/>
    </source>
</evidence>
<dbReference type="CDD" id="cd22212">
    <property type="entry name" value="NDFIP-like"/>
    <property type="match status" value="1"/>
</dbReference>
<name>A0AAD9PE31_RIDPI</name>
<keyword evidence="8" id="KW-1185">Reference proteome</keyword>
<evidence type="ECO:0000256" key="4">
    <source>
        <dbReference type="ARBA" id="ARBA00023136"/>
    </source>
</evidence>
<evidence type="ECO:0000256" key="6">
    <source>
        <dbReference type="SAM" id="Phobius"/>
    </source>
</evidence>
<dbReference type="GO" id="GO:0048471">
    <property type="term" value="C:perinuclear region of cytoplasm"/>
    <property type="evidence" value="ECO:0007669"/>
    <property type="project" value="TreeGrafter"/>
</dbReference>
<comment type="caution">
    <text evidence="7">The sequence shown here is derived from an EMBL/GenBank/DDBJ whole genome shotgun (WGS) entry which is preliminary data.</text>
</comment>
<dbReference type="InterPro" id="IPR019325">
    <property type="entry name" value="NEDD4/Bsd2"/>
</dbReference>
<dbReference type="GO" id="GO:0007034">
    <property type="term" value="P:vacuolar transport"/>
    <property type="evidence" value="ECO:0007669"/>
    <property type="project" value="InterPro"/>
</dbReference>
<protein>
    <recommendedName>
        <fullName evidence="9">NEDD4 family-interacting protein 1</fullName>
    </recommendedName>
</protein>
<proteinExistence type="predicted"/>
<dbReference type="Pfam" id="PF10176">
    <property type="entry name" value="NEDD4_Bsd2"/>
    <property type="match status" value="1"/>
</dbReference>
<comment type="subcellular location">
    <subcellularLocation>
        <location evidence="1">Membrane</location>
        <topology evidence="1">Multi-pass membrane protein</topology>
    </subcellularLocation>
</comment>
<dbReference type="GO" id="GO:0005794">
    <property type="term" value="C:Golgi apparatus"/>
    <property type="evidence" value="ECO:0007669"/>
    <property type="project" value="TreeGrafter"/>
</dbReference>
<keyword evidence="4 6" id="KW-0472">Membrane</keyword>
<dbReference type="GO" id="GO:0050699">
    <property type="term" value="F:WW domain binding"/>
    <property type="evidence" value="ECO:0007669"/>
    <property type="project" value="TreeGrafter"/>
</dbReference>
<dbReference type="AlphaFoldDB" id="A0AAD9PE31"/>
<organism evidence="7 8">
    <name type="scientific">Ridgeia piscesae</name>
    <name type="common">Tubeworm</name>
    <dbReference type="NCBI Taxonomy" id="27915"/>
    <lineage>
        <taxon>Eukaryota</taxon>
        <taxon>Metazoa</taxon>
        <taxon>Spiralia</taxon>
        <taxon>Lophotrochozoa</taxon>
        <taxon>Annelida</taxon>
        <taxon>Polychaeta</taxon>
        <taxon>Sedentaria</taxon>
        <taxon>Canalipalpata</taxon>
        <taxon>Sabellida</taxon>
        <taxon>Siboglinidae</taxon>
        <taxon>Ridgeia</taxon>
    </lineage>
</organism>
<dbReference type="Proteomes" id="UP001209878">
    <property type="component" value="Unassembled WGS sequence"/>
</dbReference>
<dbReference type="GO" id="GO:0031398">
    <property type="term" value="P:positive regulation of protein ubiquitination"/>
    <property type="evidence" value="ECO:0007669"/>
    <property type="project" value="TreeGrafter"/>
</dbReference>
<dbReference type="GO" id="GO:0016020">
    <property type="term" value="C:membrane"/>
    <property type="evidence" value="ECO:0007669"/>
    <property type="project" value="UniProtKB-SubCell"/>
</dbReference>
<gene>
    <name evidence="7" type="ORF">NP493_19g00030</name>
</gene>
<accession>A0AAD9PE31</accession>
<dbReference type="PANTHER" id="PTHR13396:SF5">
    <property type="entry name" value="NEDD4 FAMILY INTERACTING PROTEIN"/>
    <property type="match status" value="1"/>
</dbReference>
<evidence type="ECO:0000256" key="2">
    <source>
        <dbReference type="ARBA" id="ARBA00022692"/>
    </source>
</evidence>
<dbReference type="EMBL" id="JAODUO010000019">
    <property type="protein sequence ID" value="KAK2192945.1"/>
    <property type="molecule type" value="Genomic_DNA"/>
</dbReference>
<feature type="transmembrane region" description="Helical" evidence="6">
    <location>
        <begin position="108"/>
        <end position="129"/>
    </location>
</feature>
<feature type="transmembrane region" description="Helical" evidence="6">
    <location>
        <begin position="186"/>
        <end position="207"/>
    </location>
</feature>
<dbReference type="GO" id="GO:0006511">
    <property type="term" value="P:ubiquitin-dependent protein catabolic process"/>
    <property type="evidence" value="ECO:0007669"/>
    <property type="project" value="TreeGrafter"/>
</dbReference>
<keyword evidence="3 6" id="KW-1133">Transmembrane helix</keyword>
<evidence type="ECO:0000256" key="3">
    <source>
        <dbReference type="ARBA" id="ARBA00022989"/>
    </source>
</evidence>